<name>A0A383BCA4_9ZZZZ</name>
<dbReference type="AlphaFoldDB" id="A0A383BCA4"/>
<gene>
    <name evidence="1" type="ORF">METZ01_LOCUS470315</name>
</gene>
<protein>
    <submittedName>
        <fullName evidence="1">Uncharacterized protein</fullName>
    </submittedName>
</protein>
<reference evidence="1" key="1">
    <citation type="submission" date="2018-05" db="EMBL/GenBank/DDBJ databases">
        <authorList>
            <person name="Lanie J.A."/>
            <person name="Ng W.-L."/>
            <person name="Kazmierczak K.M."/>
            <person name="Andrzejewski T.M."/>
            <person name="Davidsen T.M."/>
            <person name="Wayne K.J."/>
            <person name="Tettelin H."/>
            <person name="Glass J.I."/>
            <person name="Rusch D."/>
            <person name="Podicherti R."/>
            <person name="Tsui H.-C.T."/>
            <person name="Winkler M.E."/>
        </authorList>
    </citation>
    <scope>NUCLEOTIDE SEQUENCE</scope>
</reference>
<proteinExistence type="predicted"/>
<dbReference type="EMBL" id="UINC01199166">
    <property type="protein sequence ID" value="SVE17461.1"/>
    <property type="molecule type" value="Genomic_DNA"/>
</dbReference>
<accession>A0A383BCA4</accession>
<sequence length="39" mass="4109">MPGFTHQALTTSSGVLGVACVTDSLTVEDSLLNAFILWL</sequence>
<evidence type="ECO:0000313" key="1">
    <source>
        <dbReference type="EMBL" id="SVE17461.1"/>
    </source>
</evidence>
<organism evidence="1">
    <name type="scientific">marine metagenome</name>
    <dbReference type="NCBI Taxonomy" id="408172"/>
    <lineage>
        <taxon>unclassified sequences</taxon>
        <taxon>metagenomes</taxon>
        <taxon>ecological metagenomes</taxon>
    </lineage>
</organism>